<proteinExistence type="predicted"/>
<evidence type="ECO:0000256" key="1">
    <source>
        <dbReference type="SAM" id="Phobius"/>
    </source>
</evidence>
<feature type="transmembrane region" description="Helical" evidence="1">
    <location>
        <begin position="58"/>
        <end position="79"/>
    </location>
</feature>
<dbReference type="AlphaFoldDB" id="A0A2G5U6Q1"/>
<keyword evidence="1" id="KW-1133">Transmembrane helix</keyword>
<name>A0A2G5U6Q1_9PELO</name>
<keyword evidence="1" id="KW-0472">Membrane</keyword>
<keyword evidence="1" id="KW-0812">Transmembrane</keyword>
<dbReference type="EMBL" id="PDUG01000004">
    <property type="protein sequence ID" value="PIC35218.1"/>
    <property type="molecule type" value="Genomic_DNA"/>
</dbReference>
<sequence>MATQSRWSTWQHFGDVVGVFSFRFYQQFRLQILRKEYWLLTFLNFYILFSPFQKMTPVAFVIMCTYSGNLFVQLIYYILAEYVLEKFDRPSPEQELFLN</sequence>
<accession>A0A2G5U6Q1</accession>
<comment type="caution">
    <text evidence="2">The sequence shown here is derived from an EMBL/GenBank/DDBJ whole genome shotgun (WGS) entry which is preliminary data.</text>
</comment>
<keyword evidence="3" id="KW-1185">Reference proteome</keyword>
<organism evidence="2 3">
    <name type="scientific">Caenorhabditis nigoni</name>
    <dbReference type="NCBI Taxonomy" id="1611254"/>
    <lineage>
        <taxon>Eukaryota</taxon>
        <taxon>Metazoa</taxon>
        <taxon>Ecdysozoa</taxon>
        <taxon>Nematoda</taxon>
        <taxon>Chromadorea</taxon>
        <taxon>Rhabditida</taxon>
        <taxon>Rhabditina</taxon>
        <taxon>Rhabditomorpha</taxon>
        <taxon>Rhabditoidea</taxon>
        <taxon>Rhabditidae</taxon>
        <taxon>Peloderinae</taxon>
        <taxon>Caenorhabditis</taxon>
    </lineage>
</organism>
<feature type="transmembrane region" description="Helical" evidence="1">
    <location>
        <begin position="37"/>
        <end position="52"/>
    </location>
</feature>
<dbReference type="OrthoDB" id="5861970at2759"/>
<evidence type="ECO:0000313" key="3">
    <source>
        <dbReference type="Proteomes" id="UP000230233"/>
    </source>
</evidence>
<dbReference type="Proteomes" id="UP000230233">
    <property type="component" value="Chromosome IV"/>
</dbReference>
<gene>
    <name evidence="2" type="primary">Cni-R08C7.1</name>
    <name evidence="2" type="synonym">Cnig_chr_IV.g14644</name>
    <name evidence="2" type="ORF">B9Z55_014644</name>
</gene>
<protein>
    <submittedName>
        <fullName evidence="2">Uncharacterized protein</fullName>
    </submittedName>
</protein>
<evidence type="ECO:0000313" key="2">
    <source>
        <dbReference type="EMBL" id="PIC35218.1"/>
    </source>
</evidence>
<reference evidence="3" key="1">
    <citation type="submission" date="2017-10" db="EMBL/GenBank/DDBJ databases">
        <title>Rapid genome shrinkage in a self-fertile nematode reveals novel sperm competition proteins.</title>
        <authorList>
            <person name="Yin D."/>
            <person name="Schwarz E.M."/>
            <person name="Thomas C.G."/>
            <person name="Felde R.L."/>
            <person name="Korf I.F."/>
            <person name="Cutter A.D."/>
            <person name="Schartner C.M."/>
            <person name="Ralston E.J."/>
            <person name="Meyer B.J."/>
            <person name="Haag E.S."/>
        </authorList>
    </citation>
    <scope>NUCLEOTIDE SEQUENCE [LARGE SCALE GENOMIC DNA]</scope>
    <source>
        <strain evidence="3">JU1422</strain>
    </source>
</reference>